<sequence>MTFRKHSLALLLLLSGYGAVAQVAAPARKALAHKAAAATALPAAAPATVDPAEAQLIDQLLQEYTAANRVPGAIALVMRDGKVLYRKAVGLDDVAAQTPLRTDAIVRIASQTKAITSIGLMLLYDEGKFQLDDPISKYLPAFKNPKVLASFNEKDSTYTTVPAKSEITIRQLFTHTSGIGYPIIGSKEARGIYAKAHIPSGIGTPAGSLAKSMDALGALPLMHQPGERFTYGLSVDVLGRLVEVLSGQPLDRYLRARLFEPLGMKDTWFYLPADRPARLARLYTEDANQQTAYMGPRDGMIPDYPKAAGTYFSGGAGLSSTIDDYAHFLQMLLDNGRYNGRQLLKPATVALITQNQMGDVSQGGNKFGLGFSIVTAESAAKQPVGLSEGSYEWGGIFGTTYWVDPKAKLVALIYTQKYPSGTARDLAGKFKTAVYQSFVAGSK</sequence>
<dbReference type="Gene3D" id="3.40.710.10">
    <property type="entry name" value="DD-peptidase/beta-lactamase superfamily"/>
    <property type="match status" value="1"/>
</dbReference>
<dbReference type="InterPro" id="IPR001466">
    <property type="entry name" value="Beta-lactam-related"/>
</dbReference>
<protein>
    <submittedName>
        <fullName evidence="3">Beta-lactamase family protein</fullName>
    </submittedName>
</protein>
<feature type="signal peptide" evidence="1">
    <location>
        <begin position="1"/>
        <end position="21"/>
    </location>
</feature>
<dbReference type="InterPro" id="IPR050789">
    <property type="entry name" value="Diverse_Enzym_Activities"/>
</dbReference>
<proteinExistence type="predicted"/>
<dbReference type="Pfam" id="PF00144">
    <property type="entry name" value="Beta-lactamase"/>
    <property type="match status" value="1"/>
</dbReference>
<evidence type="ECO:0000313" key="3">
    <source>
        <dbReference type="EMBL" id="MBD2724066.1"/>
    </source>
</evidence>
<name>A0ABR8JYX8_9BACT</name>
<reference evidence="3 4" key="1">
    <citation type="submission" date="2020-09" db="EMBL/GenBank/DDBJ databases">
        <authorList>
            <person name="Kim M.K."/>
        </authorList>
    </citation>
    <scope>NUCLEOTIDE SEQUENCE [LARGE SCALE GENOMIC DNA]</scope>
    <source>
        <strain evidence="3 4">BT189</strain>
    </source>
</reference>
<gene>
    <name evidence="3" type="ORF">IC234_18210</name>
</gene>
<keyword evidence="1" id="KW-0732">Signal</keyword>
<dbReference type="PANTHER" id="PTHR43283">
    <property type="entry name" value="BETA-LACTAMASE-RELATED"/>
    <property type="match status" value="1"/>
</dbReference>
<feature type="domain" description="Beta-lactamase-related" evidence="2">
    <location>
        <begin position="57"/>
        <end position="425"/>
    </location>
</feature>
<evidence type="ECO:0000256" key="1">
    <source>
        <dbReference type="SAM" id="SignalP"/>
    </source>
</evidence>
<feature type="chain" id="PRO_5045479296" evidence="1">
    <location>
        <begin position="22"/>
        <end position="443"/>
    </location>
</feature>
<dbReference type="Proteomes" id="UP000606003">
    <property type="component" value="Unassembled WGS sequence"/>
</dbReference>
<comment type="caution">
    <text evidence="3">The sequence shown here is derived from an EMBL/GenBank/DDBJ whole genome shotgun (WGS) entry which is preliminary data.</text>
</comment>
<dbReference type="EMBL" id="JACXAC010000006">
    <property type="protein sequence ID" value="MBD2724066.1"/>
    <property type="molecule type" value="Genomic_DNA"/>
</dbReference>
<keyword evidence="4" id="KW-1185">Reference proteome</keyword>
<organism evidence="3 4">
    <name type="scientific">Hymenobacter armeniacus</name>
    <dbReference type="NCBI Taxonomy" id="2771358"/>
    <lineage>
        <taxon>Bacteria</taxon>
        <taxon>Pseudomonadati</taxon>
        <taxon>Bacteroidota</taxon>
        <taxon>Cytophagia</taxon>
        <taxon>Cytophagales</taxon>
        <taxon>Hymenobacteraceae</taxon>
        <taxon>Hymenobacter</taxon>
    </lineage>
</organism>
<dbReference type="InterPro" id="IPR012338">
    <property type="entry name" value="Beta-lactam/transpept-like"/>
</dbReference>
<dbReference type="SUPFAM" id="SSF56601">
    <property type="entry name" value="beta-lactamase/transpeptidase-like"/>
    <property type="match status" value="1"/>
</dbReference>
<dbReference type="RefSeq" id="WP_190927433.1">
    <property type="nucleotide sequence ID" value="NZ_JACXAC010000006.1"/>
</dbReference>
<dbReference type="PANTHER" id="PTHR43283:SF3">
    <property type="entry name" value="BETA-LACTAMASE FAMILY PROTEIN (AFU_ORTHOLOGUE AFUA_5G07500)"/>
    <property type="match status" value="1"/>
</dbReference>
<accession>A0ABR8JYX8</accession>
<evidence type="ECO:0000313" key="4">
    <source>
        <dbReference type="Proteomes" id="UP000606003"/>
    </source>
</evidence>
<evidence type="ECO:0000259" key="2">
    <source>
        <dbReference type="Pfam" id="PF00144"/>
    </source>
</evidence>